<reference evidence="1 2" key="1">
    <citation type="journal article" date="2022" name="Syst. Appl. Microbiol.">
        <title>Pseudomonas alliivorans sp. nov., a plant-pathogenic bacterium isolated from onion foliage in Georgia, USA.</title>
        <authorList>
            <person name="Zhao M."/>
            <person name="Tyson C."/>
            <person name="Chen H.C."/>
            <person name="Paudel S."/>
            <person name="Gitaitis R."/>
            <person name="Kvitko B."/>
            <person name="Dutta B."/>
        </authorList>
    </citation>
    <scope>NUCLEOTIDE SEQUENCE [LARGE SCALE GENOMIC DNA]</scope>
    <source>
        <strain evidence="1 2">20GA0068</strain>
    </source>
</reference>
<organism evidence="1 2">
    <name type="scientific">Pseudomonas alliivorans</name>
    <dbReference type="NCBI Taxonomy" id="2810613"/>
    <lineage>
        <taxon>Bacteria</taxon>
        <taxon>Pseudomonadati</taxon>
        <taxon>Pseudomonadota</taxon>
        <taxon>Gammaproteobacteria</taxon>
        <taxon>Pseudomonadales</taxon>
        <taxon>Pseudomonadaceae</taxon>
        <taxon>Pseudomonas</taxon>
    </lineage>
</organism>
<protein>
    <submittedName>
        <fullName evidence="1">Uncharacterized protein</fullName>
    </submittedName>
</protein>
<evidence type="ECO:0000313" key="1">
    <source>
        <dbReference type="EMBL" id="MBP0946537.1"/>
    </source>
</evidence>
<name>A0ABS4C792_9PSED</name>
<dbReference type="RefSeq" id="WP_210042447.1">
    <property type="nucleotide sequence ID" value="NZ_JAFFZW010000004.1"/>
</dbReference>
<gene>
    <name evidence="1" type="ORF">JTJ32_14495</name>
</gene>
<accession>A0ABS4C792</accession>
<comment type="caution">
    <text evidence="1">The sequence shown here is derived from an EMBL/GenBank/DDBJ whole genome shotgun (WGS) entry which is preliminary data.</text>
</comment>
<keyword evidence="2" id="KW-1185">Reference proteome</keyword>
<evidence type="ECO:0000313" key="2">
    <source>
        <dbReference type="Proteomes" id="UP000673197"/>
    </source>
</evidence>
<sequence length="103" mass="11491">MPQMLKCEAYKKHKTTAGHRHPSTLPFNLTGSSTSAIQVLAWYSSNTLDPPHEKTLQQAQDGAYEANDPDWLHVHTGTVSPRMLSSLPPWTTTAKWIVFGQFA</sequence>
<dbReference type="EMBL" id="JAFFZW010000004">
    <property type="protein sequence ID" value="MBP0946537.1"/>
    <property type="molecule type" value="Genomic_DNA"/>
</dbReference>
<dbReference type="Proteomes" id="UP000673197">
    <property type="component" value="Unassembled WGS sequence"/>
</dbReference>
<proteinExistence type="predicted"/>